<keyword evidence="1" id="KW-0812">Transmembrane</keyword>
<gene>
    <name evidence="4" type="primary">LOC115736066</name>
</gene>
<dbReference type="RefSeq" id="XP_048133958.1">
    <property type="nucleotide sequence ID" value="XM_048278001.1"/>
</dbReference>
<reference evidence="4" key="1">
    <citation type="submission" date="2025-08" db="UniProtKB">
        <authorList>
            <consortium name="RefSeq"/>
        </authorList>
    </citation>
    <scope>IDENTIFICATION</scope>
    <source>
        <tissue evidence="4">Leaf</tissue>
    </source>
</reference>
<keyword evidence="3" id="KW-1185">Reference proteome</keyword>
<evidence type="ECO:0000256" key="1">
    <source>
        <dbReference type="SAM" id="Phobius"/>
    </source>
</evidence>
<keyword evidence="1" id="KW-0472">Membrane</keyword>
<dbReference type="Pfam" id="PF13968">
    <property type="entry name" value="DUF4220"/>
    <property type="match status" value="2"/>
</dbReference>
<feature type="transmembrane region" description="Helical" evidence="1">
    <location>
        <begin position="112"/>
        <end position="132"/>
    </location>
</feature>
<sequence>MTMMMNGTSTHVGDNTTYSSALRPGCGHEGWASGMMCLWSNWSIQLFVLLGLILQTFLAVLGSRRKTSSAKPMTVVIWATYLLASYISTLALGKLSSITLNKSDEEYNTELIALLAPLTLLLLGNPDSITAFSVEDNWLGSRHVLNLVITFRYVVWILARSWKTSVRMILYFQMFVAGIIEYGETIWAVYSAYAENTKMTPGRVEKSAYHRFNGLKPHLGDWLKNPYSMSYRSILIDEYIPEDIFLITDVELGFTYDVLYTKAPVLYTKSGITLRFISYFSLLLTLGGFIGLFLVKLFRDPYLIYTLGLLIGVMLRQTYQLLELFYSDWLIIMKWKHLENPMVLKFLKFLVERSLKKDRWSNRIRQFNLLDFCQSDQRPWLFRIP</sequence>
<feature type="transmembrane region" description="Helical" evidence="1">
    <location>
        <begin position="42"/>
        <end position="61"/>
    </location>
</feature>
<dbReference type="InterPro" id="IPR025315">
    <property type="entry name" value="DUF4220"/>
</dbReference>
<proteinExistence type="predicted"/>
<protein>
    <submittedName>
        <fullName evidence="4">Uncharacterized protein LOC115736066</fullName>
    </submittedName>
</protein>
<evidence type="ECO:0000313" key="3">
    <source>
        <dbReference type="Proteomes" id="UP000827889"/>
    </source>
</evidence>
<feature type="transmembrane region" description="Helical" evidence="1">
    <location>
        <begin position="144"/>
        <end position="162"/>
    </location>
</feature>
<evidence type="ECO:0000313" key="4">
    <source>
        <dbReference type="RefSeq" id="XP_048133958.1"/>
    </source>
</evidence>
<feature type="transmembrane region" description="Helical" evidence="1">
    <location>
        <begin position="168"/>
        <end position="193"/>
    </location>
</feature>
<dbReference type="Proteomes" id="UP000827889">
    <property type="component" value="Chromosome 4"/>
</dbReference>
<accession>A0ABM3HBH1</accession>
<feature type="transmembrane region" description="Helical" evidence="1">
    <location>
        <begin position="304"/>
        <end position="326"/>
    </location>
</feature>
<feature type="transmembrane region" description="Helical" evidence="1">
    <location>
        <begin position="276"/>
        <end position="298"/>
    </location>
</feature>
<dbReference type="PANTHER" id="PTHR31325">
    <property type="entry name" value="OS01G0798800 PROTEIN-RELATED"/>
    <property type="match status" value="1"/>
</dbReference>
<organism evidence="3 4">
    <name type="scientific">Rhodamnia argentea</name>
    <dbReference type="NCBI Taxonomy" id="178133"/>
    <lineage>
        <taxon>Eukaryota</taxon>
        <taxon>Viridiplantae</taxon>
        <taxon>Streptophyta</taxon>
        <taxon>Embryophyta</taxon>
        <taxon>Tracheophyta</taxon>
        <taxon>Spermatophyta</taxon>
        <taxon>Magnoliopsida</taxon>
        <taxon>eudicotyledons</taxon>
        <taxon>Gunneridae</taxon>
        <taxon>Pentapetalae</taxon>
        <taxon>rosids</taxon>
        <taxon>malvids</taxon>
        <taxon>Myrtales</taxon>
        <taxon>Myrtaceae</taxon>
        <taxon>Myrtoideae</taxon>
        <taxon>Myrteae</taxon>
        <taxon>Australasian group</taxon>
        <taxon>Rhodamnia</taxon>
    </lineage>
</organism>
<dbReference type="GeneID" id="115736066"/>
<feature type="domain" description="DUF4220" evidence="2">
    <location>
        <begin position="78"/>
        <end position="198"/>
    </location>
</feature>
<keyword evidence="1" id="KW-1133">Transmembrane helix</keyword>
<evidence type="ECO:0000259" key="2">
    <source>
        <dbReference type="Pfam" id="PF13968"/>
    </source>
</evidence>
<name>A0ABM3HBH1_9MYRT</name>
<feature type="transmembrane region" description="Helical" evidence="1">
    <location>
        <begin position="73"/>
        <end position="92"/>
    </location>
</feature>
<feature type="domain" description="DUF4220" evidence="2">
    <location>
        <begin position="207"/>
        <end position="372"/>
    </location>
</feature>